<evidence type="ECO:0000256" key="1">
    <source>
        <dbReference type="ARBA" id="ARBA00022801"/>
    </source>
</evidence>
<dbReference type="AlphaFoldDB" id="A0A9J6GXN0"/>
<dbReference type="Proteomes" id="UP000821853">
    <property type="component" value="Unassembled WGS sequence"/>
</dbReference>
<dbReference type="InterPro" id="IPR050887">
    <property type="entry name" value="Beta-mannosidase_GH2"/>
</dbReference>
<sequence length="103" mass="11751">MTVVAKCGRRLAQYACADECTCHPNFVFLNCSQPGSNNIEVSCESPVMYAQRKNAERNRTSYQLQPTCPQHQQHGQCFVNLIRKMQCSFSWDWGPSFPSTGIW</sequence>
<dbReference type="PANTHER" id="PTHR43730">
    <property type="entry name" value="BETA-MANNOSIDASE"/>
    <property type="match status" value="1"/>
</dbReference>
<keyword evidence="2" id="KW-0326">Glycosidase</keyword>
<dbReference type="PANTHER" id="PTHR43730:SF1">
    <property type="entry name" value="BETA-MANNOSIDASE"/>
    <property type="match status" value="1"/>
</dbReference>
<evidence type="ECO:0000256" key="2">
    <source>
        <dbReference type="ARBA" id="ARBA00023295"/>
    </source>
</evidence>
<dbReference type="EMBL" id="JABSTR010000009">
    <property type="protein sequence ID" value="KAH9379392.1"/>
    <property type="molecule type" value="Genomic_DNA"/>
</dbReference>
<evidence type="ECO:0000313" key="5">
    <source>
        <dbReference type="Proteomes" id="UP000821853"/>
    </source>
</evidence>
<dbReference type="GO" id="GO:0006516">
    <property type="term" value="P:glycoprotein catabolic process"/>
    <property type="evidence" value="ECO:0007669"/>
    <property type="project" value="TreeGrafter"/>
</dbReference>
<dbReference type="Pfam" id="PF22666">
    <property type="entry name" value="Glyco_hydro_2_N2"/>
    <property type="match status" value="1"/>
</dbReference>
<organism evidence="4 5">
    <name type="scientific">Haemaphysalis longicornis</name>
    <name type="common">Bush tick</name>
    <dbReference type="NCBI Taxonomy" id="44386"/>
    <lineage>
        <taxon>Eukaryota</taxon>
        <taxon>Metazoa</taxon>
        <taxon>Ecdysozoa</taxon>
        <taxon>Arthropoda</taxon>
        <taxon>Chelicerata</taxon>
        <taxon>Arachnida</taxon>
        <taxon>Acari</taxon>
        <taxon>Parasitiformes</taxon>
        <taxon>Ixodida</taxon>
        <taxon>Ixodoidea</taxon>
        <taxon>Ixodidae</taxon>
        <taxon>Haemaphysalinae</taxon>
        <taxon>Haemaphysalis</taxon>
    </lineage>
</organism>
<dbReference type="InterPro" id="IPR054593">
    <property type="entry name" value="Beta-mannosidase-like_N2"/>
</dbReference>
<dbReference type="SUPFAM" id="SSF49785">
    <property type="entry name" value="Galactose-binding domain-like"/>
    <property type="match status" value="1"/>
</dbReference>
<accession>A0A9J6GXN0</accession>
<dbReference type="VEuPathDB" id="VectorBase:HLOH_052358"/>
<reference evidence="4 5" key="1">
    <citation type="journal article" date="2020" name="Cell">
        <title>Large-Scale Comparative Analyses of Tick Genomes Elucidate Their Genetic Diversity and Vector Capacities.</title>
        <authorList>
            <consortium name="Tick Genome and Microbiome Consortium (TIGMIC)"/>
            <person name="Jia N."/>
            <person name="Wang J."/>
            <person name="Shi W."/>
            <person name="Du L."/>
            <person name="Sun Y."/>
            <person name="Zhan W."/>
            <person name="Jiang J.F."/>
            <person name="Wang Q."/>
            <person name="Zhang B."/>
            <person name="Ji P."/>
            <person name="Bell-Sakyi L."/>
            <person name="Cui X.M."/>
            <person name="Yuan T.T."/>
            <person name="Jiang B.G."/>
            <person name="Yang W.F."/>
            <person name="Lam T.T."/>
            <person name="Chang Q.C."/>
            <person name="Ding S.J."/>
            <person name="Wang X.J."/>
            <person name="Zhu J.G."/>
            <person name="Ruan X.D."/>
            <person name="Zhao L."/>
            <person name="Wei J.T."/>
            <person name="Ye R.Z."/>
            <person name="Que T.C."/>
            <person name="Du C.H."/>
            <person name="Zhou Y.H."/>
            <person name="Cheng J.X."/>
            <person name="Dai P.F."/>
            <person name="Guo W.B."/>
            <person name="Han X.H."/>
            <person name="Huang E.J."/>
            <person name="Li L.F."/>
            <person name="Wei W."/>
            <person name="Gao Y.C."/>
            <person name="Liu J.Z."/>
            <person name="Shao H.Z."/>
            <person name="Wang X."/>
            <person name="Wang C.C."/>
            <person name="Yang T.C."/>
            <person name="Huo Q.B."/>
            <person name="Li W."/>
            <person name="Chen H.Y."/>
            <person name="Chen S.E."/>
            <person name="Zhou L.G."/>
            <person name="Ni X.B."/>
            <person name="Tian J.H."/>
            <person name="Sheng Y."/>
            <person name="Liu T."/>
            <person name="Pan Y.S."/>
            <person name="Xia L.Y."/>
            <person name="Li J."/>
            <person name="Zhao F."/>
            <person name="Cao W.C."/>
        </authorList>
    </citation>
    <scope>NUCLEOTIDE SEQUENCE [LARGE SCALE GENOMIC DNA]</scope>
    <source>
        <strain evidence="4">HaeL-2018</strain>
    </source>
</reference>
<feature type="domain" description="Beta-mannosidase-like galactose-binding" evidence="3">
    <location>
        <begin position="33"/>
        <end position="103"/>
    </location>
</feature>
<name>A0A9J6GXN0_HAELO</name>
<dbReference type="GO" id="GO:0004567">
    <property type="term" value="F:beta-mannosidase activity"/>
    <property type="evidence" value="ECO:0007669"/>
    <property type="project" value="TreeGrafter"/>
</dbReference>
<keyword evidence="5" id="KW-1185">Reference proteome</keyword>
<evidence type="ECO:0000259" key="3">
    <source>
        <dbReference type="Pfam" id="PF22666"/>
    </source>
</evidence>
<gene>
    <name evidence="4" type="ORF">HPB48_013593</name>
</gene>
<evidence type="ECO:0000313" key="4">
    <source>
        <dbReference type="EMBL" id="KAH9379392.1"/>
    </source>
</evidence>
<proteinExistence type="predicted"/>
<dbReference type="InterPro" id="IPR008979">
    <property type="entry name" value="Galactose-bd-like_sf"/>
</dbReference>
<keyword evidence="1" id="KW-0378">Hydrolase</keyword>
<comment type="caution">
    <text evidence="4">The sequence shown here is derived from an EMBL/GenBank/DDBJ whole genome shotgun (WGS) entry which is preliminary data.</text>
</comment>
<protein>
    <recommendedName>
        <fullName evidence="3">Beta-mannosidase-like galactose-binding domain-containing protein</fullName>
    </recommendedName>
</protein>
<dbReference type="OrthoDB" id="2866996at2759"/>
<dbReference type="Gene3D" id="2.60.120.260">
    <property type="entry name" value="Galactose-binding domain-like"/>
    <property type="match status" value="1"/>
</dbReference>